<evidence type="ECO:0000256" key="1">
    <source>
        <dbReference type="ARBA" id="ARBA00004651"/>
    </source>
</evidence>
<evidence type="ECO:0000259" key="7">
    <source>
        <dbReference type="Pfam" id="PF00482"/>
    </source>
</evidence>
<dbReference type="PANTHER" id="PTHR35007:SF3">
    <property type="entry name" value="POSSIBLE CONSERVED ALANINE RICH MEMBRANE PROTEIN"/>
    <property type="match status" value="1"/>
</dbReference>
<dbReference type="EMBL" id="BAABCP010000001">
    <property type="protein sequence ID" value="GAA3943591.1"/>
    <property type="molecule type" value="Genomic_DNA"/>
</dbReference>
<name>A0ABP7NES7_9MICO</name>
<keyword evidence="2" id="KW-1003">Cell membrane</keyword>
<keyword evidence="3 6" id="KW-0812">Transmembrane</keyword>
<evidence type="ECO:0000256" key="3">
    <source>
        <dbReference type="ARBA" id="ARBA00022692"/>
    </source>
</evidence>
<proteinExistence type="predicted"/>
<evidence type="ECO:0000256" key="2">
    <source>
        <dbReference type="ARBA" id="ARBA00022475"/>
    </source>
</evidence>
<evidence type="ECO:0000256" key="6">
    <source>
        <dbReference type="SAM" id="Phobius"/>
    </source>
</evidence>
<protein>
    <submittedName>
        <fullName evidence="8">Type II secretion system F family protein</fullName>
    </submittedName>
</protein>
<dbReference type="InterPro" id="IPR018076">
    <property type="entry name" value="T2SS_GspF_dom"/>
</dbReference>
<feature type="domain" description="Type II secretion system protein GspF" evidence="7">
    <location>
        <begin position="114"/>
        <end position="240"/>
    </location>
</feature>
<keyword evidence="4 6" id="KW-1133">Transmembrane helix</keyword>
<dbReference type="PANTHER" id="PTHR35007">
    <property type="entry name" value="INTEGRAL MEMBRANE PROTEIN-RELATED"/>
    <property type="match status" value="1"/>
</dbReference>
<evidence type="ECO:0000313" key="8">
    <source>
        <dbReference type="EMBL" id="GAA3943591.1"/>
    </source>
</evidence>
<evidence type="ECO:0000256" key="4">
    <source>
        <dbReference type="ARBA" id="ARBA00022989"/>
    </source>
</evidence>
<dbReference type="RefSeq" id="WP_344819611.1">
    <property type="nucleotide sequence ID" value="NZ_BAABCP010000001.1"/>
</dbReference>
<accession>A0ABP7NES7</accession>
<reference evidence="9" key="1">
    <citation type="journal article" date="2019" name="Int. J. Syst. Evol. Microbiol.">
        <title>The Global Catalogue of Microorganisms (GCM) 10K type strain sequencing project: providing services to taxonomists for standard genome sequencing and annotation.</title>
        <authorList>
            <consortium name="The Broad Institute Genomics Platform"/>
            <consortium name="The Broad Institute Genome Sequencing Center for Infectious Disease"/>
            <person name="Wu L."/>
            <person name="Ma J."/>
        </authorList>
    </citation>
    <scope>NUCLEOTIDE SEQUENCE [LARGE SCALE GENOMIC DNA]</scope>
    <source>
        <strain evidence="9">JCM 17024</strain>
    </source>
</reference>
<feature type="transmembrane region" description="Helical" evidence="6">
    <location>
        <begin position="248"/>
        <end position="268"/>
    </location>
</feature>
<feature type="transmembrane region" description="Helical" evidence="6">
    <location>
        <begin position="220"/>
        <end position="242"/>
    </location>
</feature>
<dbReference type="Proteomes" id="UP001501591">
    <property type="component" value="Unassembled WGS sequence"/>
</dbReference>
<evidence type="ECO:0000313" key="9">
    <source>
        <dbReference type="Proteomes" id="UP001501591"/>
    </source>
</evidence>
<comment type="subcellular location">
    <subcellularLocation>
        <location evidence="1">Cell membrane</location>
        <topology evidence="1">Multi-pass membrane protein</topology>
    </subcellularLocation>
</comment>
<sequence>MTLLLGSLLGAGLLLGAAPWLWPPRPDRAPRPMRRGRLRRLLEEAGMSRISTRALVVAMTAAGAVAASVVWLITALPVLAVLAALAAAAAPVLHLRGRRLRLRRARRQLWPDVCDLLVAAIRVGLSLPDAVASLADSAPPAVRPAFSMFARDLHATGRFESSLDRLKTALADPIADRIAETLRMARQVGGTELTGVLRALSASVRADAALRGEVEARQSWIRGAAVLGAVAPWVILGLLVMRPEGRDAYASGEGVIVIIVGAAVSTFAHRIMLRIGRLPEPERWFG</sequence>
<organism evidence="8 9">
    <name type="scientific">Microbacterium soli</name>
    <dbReference type="NCBI Taxonomy" id="446075"/>
    <lineage>
        <taxon>Bacteria</taxon>
        <taxon>Bacillati</taxon>
        <taxon>Actinomycetota</taxon>
        <taxon>Actinomycetes</taxon>
        <taxon>Micrococcales</taxon>
        <taxon>Microbacteriaceae</taxon>
        <taxon>Microbacterium</taxon>
    </lineage>
</organism>
<keyword evidence="5 6" id="KW-0472">Membrane</keyword>
<comment type="caution">
    <text evidence="8">The sequence shown here is derived from an EMBL/GenBank/DDBJ whole genome shotgun (WGS) entry which is preliminary data.</text>
</comment>
<evidence type="ECO:0000256" key="5">
    <source>
        <dbReference type="ARBA" id="ARBA00023136"/>
    </source>
</evidence>
<keyword evidence="9" id="KW-1185">Reference proteome</keyword>
<dbReference type="Pfam" id="PF00482">
    <property type="entry name" value="T2SSF"/>
    <property type="match status" value="1"/>
</dbReference>
<feature type="transmembrane region" description="Helical" evidence="6">
    <location>
        <begin position="69"/>
        <end position="93"/>
    </location>
</feature>
<gene>
    <name evidence="8" type="ORF">GCM10022383_21830</name>
</gene>